<dbReference type="PIRSF" id="PIRSF000178">
    <property type="entry name" value="SDH_cyt_b560"/>
    <property type="match status" value="1"/>
</dbReference>
<evidence type="ECO:0000256" key="7">
    <source>
        <dbReference type="ARBA" id="ARBA00022723"/>
    </source>
</evidence>
<feature type="transmembrane region" description="Helical" evidence="14">
    <location>
        <begin position="127"/>
        <end position="146"/>
    </location>
</feature>
<evidence type="ECO:0000256" key="1">
    <source>
        <dbReference type="ARBA" id="ARBA00004050"/>
    </source>
</evidence>
<evidence type="ECO:0000256" key="13">
    <source>
        <dbReference type="SAM" id="MobiDB-lite"/>
    </source>
</evidence>
<evidence type="ECO:0000313" key="16">
    <source>
        <dbReference type="Proteomes" id="UP000004836"/>
    </source>
</evidence>
<dbReference type="eggNOG" id="COG2009">
    <property type="taxonomic scope" value="Bacteria"/>
</dbReference>
<comment type="function">
    <text evidence="1">Membrane-anchoring subunit of succinate dehydrogenase (SDH).</text>
</comment>
<evidence type="ECO:0000256" key="6">
    <source>
        <dbReference type="ARBA" id="ARBA00022692"/>
    </source>
</evidence>
<name>J9DH96_9PROT</name>
<dbReference type="Proteomes" id="UP000004836">
    <property type="component" value="Unassembled WGS sequence"/>
</dbReference>
<dbReference type="GO" id="GO:0006099">
    <property type="term" value="P:tricarboxylic acid cycle"/>
    <property type="evidence" value="ECO:0007669"/>
    <property type="project" value="InterPro"/>
</dbReference>
<dbReference type="CDD" id="cd03499">
    <property type="entry name" value="SQR_TypeC_SdhC"/>
    <property type="match status" value="1"/>
</dbReference>
<dbReference type="GO" id="GO:0009055">
    <property type="term" value="F:electron transfer activity"/>
    <property type="evidence" value="ECO:0007669"/>
    <property type="project" value="InterPro"/>
</dbReference>
<feature type="transmembrane region" description="Helical" evidence="14">
    <location>
        <begin position="43"/>
        <end position="63"/>
    </location>
</feature>
<sequence>MSDTADKKINDDTRHVSRHDASKRPLSPHIQIYRWTLTMFLSILHRATGVALYAGTLLLVWWLMAAATGPEAFAFFQAAAGSWIGQLVLFGYTWALFHHMFGGIKHFIWDTGAGFELSAVEWMSRGATVIPILLTLISWVLAYKFMGAF</sequence>
<feature type="transmembrane region" description="Helical" evidence="14">
    <location>
        <begin position="75"/>
        <end position="97"/>
    </location>
</feature>
<comment type="similarity">
    <text evidence="3">Belongs to the cytochrome b560 family.</text>
</comment>
<dbReference type="PANTHER" id="PTHR10978:SF5">
    <property type="entry name" value="SUCCINATE DEHYDROGENASE CYTOCHROME B560 SUBUNIT, MITOCHONDRIAL"/>
    <property type="match status" value="1"/>
</dbReference>
<evidence type="ECO:0000256" key="9">
    <source>
        <dbReference type="ARBA" id="ARBA00023004"/>
    </source>
</evidence>
<evidence type="ECO:0000256" key="8">
    <source>
        <dbReference type="ARBA" id="ARBA00022989"/>
    </source>
</evidence>
<feature type="binding site" description="axial binding residue" evidence="12">
    <location>
        <position position="99"/>
    </location>
    <ligand>
        <name>heme</name>
        <dbReference type="ChEBI" id="CHEBI:30413"/>
        <note>ligand shared with second transmembrane subunit</note>
    </ligand>
    <ligandPart>
        <name>Fe</name>
        <dbReference type="ChEBI" id="CHEBI:18248"/>
    </ligandPart>
</feature>
<dbReference type="InterPro" id="IPR034804">
    <property type="entry name" value="SQR/QFR_C/D"/>
</dbReference>
<accession>J9DH96</accession>
<feature type="region of interest" description="Disordered" evidence="13">
    <location>
        <begin position="1"/>
        <end position="22"/>
    </location>
</feature>
<reference evidence="15 16" key="1">
    <citation type="journal article" date="2012" name="J. Bacteriol.">
        <title>Genome Sequence of Strain IMCC14465, Isolated from the East Sea, Belonging to the PS1 Clade of Alphaproteobacteria.</title>
        <authorList>
            <person name="Yang S.J."/>
            <person name="Kang I."/>
            <person name="Cho J.C."/>
        </authorList>
    </citation>
    <scope>NUCLEOTIDE SEQUENCE [LARGE SCALE GENOMIC DNA]</scope>
    <source>
        <strain evidence="15 16">IMCC14465</strain>
    </source>
</reference>
<dbReference type="InterPro" id="IPR000701">
    <property type="entry name" value="SuccDH_FuR_B_TM-su"/>
</dbReference>
<evidence type="ECO:0000256" key="3">
    <source>
        <dbReference type="ARBA" id="ARBA00007244"/>
    </source>
</evidence>
<evidence type="ECO:0000256" key="4">
    <source>
        <dbReference type="ARBA" id="ARBA00020076"/>
    </source>
</evidence>
<comment type="subunit">
    <text evidence="11">Part of an enzyme complex containing four subunits: a flavoprotein, an iron-sulfur protein, plus two membrane-anchoring proteins, SdhC and SdhD. The complex can form homotrimers.</text>
</comment>
<protein>
    <recommendedName>
        <fullName evidence="4">Succinate dehydrogenase cytochrome b556 subunit</fullName>
    </recommendedName>
</protein>
<keyword evidence="7 12" id="KW-0479">Metal-binding</keyword>
<keyword evidence="16" id="KW-1185">Reference proteome</keyword>
<dbReference type="AlphaFoldDB" id="J9DH96"/>
<comment type="caution">
    <text evidence="15">The sequence shown here is derived from an EMBL/GenBank/DDBJ whole genome shotgun (WGS) entry which is preliminary data.</text>
</comment>
<comment type="subcellular location">
    <subcellularLocation>
        <location evidence="2">Membrane</location>
        <topology evidence="2">Multi-pass membrane protein</topology>
    </subcellularLocation>
</comment>
<dbReference type="SUPFAM" id="SSF81343">
    <property type="entry name" value="Fumarate reductase respiratory complex transmembrane subunits"/>
    <property type="match status" value="1"/>
</dbReference>
<evidence type="ECO:0000256" key="5">
    <source>
        <dbReference type="ARBA" id="ARBA00022617"/>
    </source>
</evidence>
<dbReference type="InterPro" id="IPR014314">
    <property type="entry name" value="Succ_DH_cytb556"/>
</dbReference>
<dbReference type="GO" id="GO:0016020">
    <property type="term" value="C:membrane"/>
    <property type="evidence" value="ECO:0007669"/>
    <property type="project" value="UniProtKB-SubCell"/>
</dbReference>
<keyword evidence="9 12" id="KW-0408">Iron</keyword>
<keyword evidence="10 14" id="KW-0472">Membrane</keyword>
<keyword evidence="5 12" id="KW-0349">Heme</keyword>
<dbReference type="STRING" id="1220535.IMCC14465_10520"/>
<dbReference type="Gene3D" id="1.20.1300.10">
    <property type="entry name" value="Fumarate reductase/succinate dehydrogenase, transmembrane subunit"/>
    <property type="match status" value="1"/>
</dbReference>
<dbReference type="EMBL" id="ALYF01000003">
    <property type="protein sequence ID" value="EJW21256.1"/>
    <property type="molecule type" value="Genomic_DNA"/>
</dbReference>
<evidence type="ECO:0000256" key="14">
    <source>
        <dbReference type="SAM" id="Phobius"/>
    </source>
</evidence>
<dbReference type="OrthoDB" id="9799441at2"/>
<dbReference type="PROSITE" id="PS01000">
    <property type="entry name" value="SDH_CYT_1"/>
    <property type="match status" value="1"/>
</dbReference>
<dbReference type="Pfam" id="PF01127">
    <property type="entry name" value="Sdh_cyt"/>
    <property type="match status" value="1"/>
</dbReference>
<evidence type="ECO:0000256" key="2">
    <source>
        <dbReference type="ARBA" id="ARBA00004141"/>
    </source>
</evidence>
<comment type="cofactor">
    <cofactor evidence="12">
        <name>heme</name>
        <dbReference type="ChEBI" id="CHEBI:30413"/>
    </cofactor>
    <text evidence="12">The heme is bound between the two transmembrane subunits.</text>
</comment>
<evidence type="ECO:0000256" key="12">
    <source>
        <dbReference type="PIRSR" id="PIRSR000178-1"/>
    </source>
</evidence>
<gene>
    <name evidence="15" type="ORF">IMCC14465_10520</name>
</gene>
<dbReference type="PANTHER" id="PTHR10978">
    <property type="entry name" value="SUCCINATE DEHYDROGENASE CYTOCHROME B560 SUBUNIT"/>
    <property type="match status" value="1"/>
</dbReference>
<proteinExistence type="inferred from homology"/>
<dbReference type="GO" id="GO:0046872">
    <property type="term" value="F:metal ion binding"/>
    <property type="evidence" value="ECO:0007669"/>
    <property type="project" value="UniProtKB-KW"/>
</dbReference>
<organism evidence="15 16">
    <name type="scientific">alpha proteobacterium IMCC14465</name>
    <dbReference type="NCBI Taxonomy" id="1220535"/>
    <lineage>
        <taxon>Bacteria</taxon>
        <taxon>Pseudomonadati</taxon>
        <taxon>Pseudomonadota</taxon>
        <taxon>Alphaproteobacteria</taxon>
        <taxon>PS1 clade</taxon>
    </lineage>
</organism>
<evidence type="ECO:0000256" key="10">
    <source>
        <dbReference type="ARBA" id="ARBA00023136"/>
    </source>
</evidence>
<dbReference type="NCBIfam" id="TIGR02970">
    <property type="entry name" value="succ_dehyd_cytB"/>
    <property type="match status" value="1"/>
</dbReference>
<keyword evidence="8 14" id="KW-1133">Transmembrane helix</keyword>
<keyword evidence="6 14" id="KW-0812">Transmembrane</keyword>
<dbReference type="PATRIC" id="fig|1220535.3.peg.1046"/>
<evidence type="ECO:0000313" key="15">
    <source>
        <dbReference type="EMBL" id="EJW21256.1"/>
    </source>
</evidence>
<dbReference type="InterPro" id="IPR018495">
    <property type="entry name" value="Succ_DH_cyt_bsu_CS"/>
</dbReference>
<evidence type="ECO:0000256" key="11">
    <source>
        <dbReference type="ARBA" id="ARBA00025912"/>
    </source>
</evidence>